<dbReference type="InterPro" id="IPR003594">
    <property type="entry name" value="HATPase_dom"/>
</dbReference>
<dbReference type="OrthoDB" id="9781208at2"/>
<evidence type="ECO:0000256" key="7">
    <source>
        <dbReference type="SAM" id="Coils"/>
    </source>
</evidence>
<name>A0A1I2C829_9BACT</name>
<evidence type="ECO:0000256" key="1">
    <source>
        <dbReference type="ARBA" id="ARBA00000085"/>
    </source>
</evidence>
<dbReference type="Gene3D" id="1.25.40.10">
    <property type="entry name" value="Tetratricopeptide repeat domain"/>
    <property type="match status" value="3"/>
</dbReference>
<evidence type="ECO:0000256" key="2">
    <source>
        <dbReference type="ARBA" id="ARBA00012438"/>
    </source>
</evidence>
<dbReference type="InterPro" id="IPR003661">
    <property type="entry name" value="HisK_dim/P_dom"/>
</dbReference>
<keyword evidence="8" id="KW-1133">Transmembrane helix</keyword>
<evidence type="ECO:0000256" key="6">
    <source>
        <dbReference type="ARBA" id="ARBA00023012"/>
    </source>
</evidence>
<dbReference type="SUPFAM" id="SSF47384">
    <property type="entry name" value="Homodimeric domain of signal transducing histidine kinase"/>
    <property type="match status" value="1"/>
</dbReference>
<keyword evidence="12" id="KW-1185">Reference proteome</keyword>
<feature type="chain" id="PRO_5011658386" description="histidine kinase" evidence="9">
    <location>
        <begin position="24"/>
        <end position="667"/>
    </location>
</feature>
<dbReference type="InterPro" id="IPR005467">
    <property type="entry name" value="His_kinase_dom"/>
</dbReference>
<keyword evidence="8" id="KW-0472">Membrane</keyword>
<gene>
    <name evidence="11" type="ORF">SAMN04488541_1004123</name>
</gene>
<dbReference type="SMART" id="SM00387">
    <property type="entry name" value="HATPase_c"/>
    <property type="match status" value="1"/>
</dbReference>
<dbReference type="FunFam" id="3.30.565.10:FF:000006">
    <property type="entry name" value="Sensor histidine kinase WalK"/>
    <property type="match status" value="1"/>
</dbReference>
<dbReference type="Pfam" id="PF02518">
    <property type="entry name" value="HATPase_c"/>
    <property type="match status" value="1"/>
</dbReference>
<dbReference type="InterPro" id="IPR004358">
    <property type="entry name" value="Sig_transdc_His_kin-like_C"/>
</dbReference>
<dbReference type="SMART" id="SM00388">
    <property type="entry name" value="HisKA"/>
    <property type="match status" value="1"/>
</dbReference>
<keyword evidence="9" id="KW-0732">Signal</keyword>
<comment type="catalytic activity">
    <reaction evidence="1">
        <text>ATP + protein L-histidine = ADP + protein N-phospho-L-histidine.</text>
        <dbReference type="EC" id="2.7.13.3"/>
    </reaction>
</comment>
<evidence type="ECO:0000313" key="12">
    <source>
        <dbReference type="Proteomes" id="UP000199513"/>
    </source>
</evidence>
<keyword evidence="3" id="KW-0597">Phosphoprotein</keyword>
<dbReference type="GO" id="GO:0000155">
    <property type="term" value="F:phosphorelay sensor kinase activity"/>
    <property type="evidence" value="ECO:0007669"/>
    <property type="project" value="InterPro"/>
</dbReference>
<feature type="signal peptide" evidence="9">
    <location>
        <begin position="1"/>
        <end position="23"/>
    </location>
</feature>
<evidence type="ECO:0000259" key="10">
    <source>
        <dbReference type="PROSITE" id="PS50109"/>
    </source>
</evidence>
<protein>
    <recommendedName>
        <fullName evidence="2">histidine kinase</fullName>
        <ecNumber evidence="2">2.7.13.3</ecNumber>
    </recommendedName>
</protein>
<evidence type="ECO:0000256" key="3">
    <source>
        <dbReference type="ARBA" id="ARBA00022553"/>
    </source>
</evidence>
<keyword evidence="8" id="KW-0812">Transmembrane</keyword>
<dbReference type="STRING" id="1003.SAMN04488541_1004123"/>
<dbReference type="SMART" id="SM00028">
    <property type="entry name" value="TPR"/>
    <property type="match status" value="4"/>
</dbReference>
<evidence type="ECO:0000256" key="9">
    <source>
        <dbReference type="SAM" id="SignalP"/>
    </source>
</evidence>
<dbReference type="Pfam" id="PF13181">
    <property type="entry name" value="TPR_8"/>
    <property type="match status" value="1"/>
</dbReference>
<dbReference type="Gene3D" id="3.30.565.10">
    <property type="entry name" value="Histidine kinase-like ATPase, C-terminal domain"/>
    <property type="match status" value="1"/>
</dbReference>
<sequence>MLIHSKHIIFILFFFISASHAQAQTVVADSLISALHRTNNDRAKLLIANRLSMVLIKNFPQQAFKYAKQATELAKKIDDPYQLAIAYQNLASIYHILGDYSKGLEYALEGLRIAEAKKYDTLTIGLLDKVALFNFHLSEHDTTYRKKVLGYRLKAITLSEKLNANKELTQLYLHLGEFYRKEKKLDSALFYVDKAFFLAQKFENINDKGLALMTKGQIYIDQGKYLEALPFLSSAYKYLISIDNRYDAAASLLLTGIVFREKNRFEKSFDWFKDALTLSQQLGSKADIAEAYRQLYLTAERVGNSNLAFDYYKLYHAYKDSVLNESMSRQIAGMQSIHDAESKDKEIELLKKNEQMREENLAQQRYLNIFLLVSFLLICLIAFILYRGIKSKNKINRLLEKKNLEILYQQEEISSQKENIALQNMELEQKNHELSYLNEEKNHLIGIVAHDLRNPLSQIKGLVNVLQMSENEVSPEEKEEYIRLIKGAIERMTLMINKTLDVNAIDAQKVNLQREDLNISVIMESVAKNFEDNAKAKNIEIIKDLHPQVIVPNLDKNYLTQIFENLVSNAIKYSPSNKKVFLRVYKHENIARIEVQDQGQGISEEDKKKMFGKFQQLSARPTQGEKSIGLGLSIVKKYVEAMNGKVWCESEIDNGANFIVEFKLKNE</sequence>
<feature type="coiled-coil region" evidence="7">
    <location>
        <begin position="410"/>
        <end position="442"/>
    </location>
</feature>
<dbReference type="InterPro" id="IPR019734">
    <property type="entry name" value="TPR_rpt"/>
</dbReference>
<dbReference type="InterPro" id="IPR036890">
    <property type="entry name" value="HATPase_C_sf"/>
</dbReference>
<dbReference type="EMBL" id="FONY01000004">
    <property type="protein sequence ID" value="SFE64302.1"/>
    <property type="molecule type" value="Genomic_DNA"/>
</dbReference>
<dbReference type="AlphaFoldDB" id="A0A1I2C829"/>
<dbReference type="EC" id="2.7.13.3" evidence="2"/>
<keyword evidence="5 11" id="KW-0418">Kinase</keyword>
<dbReference type="SUPFAM" id="SSF48452">
    <property type="entry name" value="TPR-like"/>
    <property type="match status" value="2"/>
</dbReference>
<dbReference type="PANTHER" id="PTHR43711:SF1">
    <property type="entry name" value="HISTIDINE KINASE 1"/>
    <property type="match status" value="1"/>
</dbReference>
<evidence type="ECO:0000256" key="5">
    <source>
        <dbReference type="ARBA" id="ARBA00022777"/>
    </source>
</evidence>
<proteinExistence type="predicted"/>
<keyword evidence="6" id="KW-0902">Two-component regulatory system</keyword>
<dbReference type="PROSITE" id="PS50109">
    <property type="entry name" value="HIS_KIN"/>
    <property type="match status" value="1"/>
</dbReference>
<reference evidence="11 12" key="1">
    <citation type="submission" date="2016-10" db="EMBL/GenBank/DDBJ databases">
        <authorList>
            <person name="de Groot N.N."/>
        </authorList>
    </citation>
    <scope>NUCLEOTIDE SEQUENCE [LARGE SCALE GENOMIC DNA]</scope>
    <source>
        <strain>GEY</strain>
        <strain evidence="12">DSM 9560</strain>
    </source>
</reference>
<accession>A0A1I2C829</accession>
<dbReference type="PRINTS" id="PR00344">
    <property type="entry name" value="BCTRLSENSOR"/>
</dbReference>
<dbReference type="InterPro" id="IPR050736">
    <property type="entry name" value="Sensor_HK_Regulatory"/>
</dbReference>
<organism evidence="11 12">
    <name type="scientific">Thermoflexibacter ruber</name>
    <dbReference type="NCBI Taxonomy" id="1003"/>
    <lineage>
        <taxon>Bacteria</taxon>
        <taxon>Pseudomonadati</taxon>
        <taxon>Bacteroidota</taxon>
        <taxon>Cytophagia</taxon>
        <taxon>Cytophagales</taxon>
        <taxon>Thermoflexibacteraceae</taxon>
        <taxon>Thermoflexibacter</taxon>
    </lineage>
</organism>
<feature type="transmembrane region" description="Helical" evidence="8">
    <location>
        <begin position="366"/>
        <end position="386"/>
    </location>
</feature>
<dbReference type="Pfam" id="PF13424">
    <property type="entry name" value="TPR_12"/>
    <property type="match status" value="1"/>
</dbReference>
<dbReference type="RefSeq" id="WP_091540073.1">
    <property type="nucleotide sequence ID" value="NZ_FONY01000004.1"/>
</dbReference>
<dbReference type="InterPro" id="IPR036097">
    <property type="entry name" value="HisK_dim/P_sf"/>
</dbReference>
<evidence type="ECO:0000256" key="8">
    <source>
        <dbReference type="SAM" id="Phobius"/>
    </source>
</evidence>
<evidence type="ECO:0000256" key="4">
    <source>
        <dbReference type="ARBA" id="ARBA00022679"/>
    </source>
</evidence>
<dbReference type="CDD" id="cd00082">
    <property type="entry name" value="HisKA"/>
    <property type="match status" value="1"/>
</dbReference>
<feature type="domain" description="Histidine kinase" evidence="10">
    <location>
        <begin position="447"/>
        <end position="666"/>
    </location>
</feature>
<dbReference type="InterPro" id="IPR011990">
    <property type="entry name" value="TPR-like_helical_dom_sf"/>
</dbReference>
<evidence type="ECO:0000313" key="11">
    <source>
        <dbReference type="EMBL" id="SFE64302.1"/>
    </source>
</evidence>
<dbReference type="Proteomes" id="UP000199513">
    <property type="component" value="Unassembled WGS sequence"/>
</dbReference>
<dbReference type="PANTHER" id="PTHR43711">
    <property type="entry name" value="TWO-COMPONENT HISTIDINE KINASE"/>
    <property type="match status" value="1"/>
</dbReference>
<dbReference type="Gene3D" id="1.10.287.130">
    <property type="match status" value="1"/>
</dbReference>
<keyword evidence="4" id="KW-0808">Transferase</keyword>
<keyword evidence="7" id="KW-0175">Coiled coil</keyword>
<dbReference type="SUPFAM" id="SSF55874">
    <property type="entry name" value="ATPase domain of HSP90 chaperone/DNA topoisomerase II/histidine kinase"/>
    <property type="match status" value="1"/>
</dbReference>
<dbReference type="Pfam" id="PF00512">
    <property type="entry name" value="HisKA"/>
    <property type="match status" value="1"/>
</dbReference>